<keyword evidence="3" id="KW-1185">Reference proteome</keyword>
<feature type="region of interest" description="Disordered" evidence="1">
    <location>
        <begin position="1"/>
        <end position="21"/>
    </location>
</feature>
<evidence type="ECO:0000313" key="2">
    <source>
        <dbReference type="EMBL" id="KAK9103472.1"/>
    </source>
</evidence>
<dbReference type="Proteomes" id="UP001417504">
    <property type="component" value="Unassembled WGS sequence"/>
</dbReference>
<reference evidence="2 3" key="1">
    <citation type="submission" date="2024-01" db="EMBL/GenBank/DDBJ databases">
        <title>Genome assemblies of Stephania.</title>
        <authorList>
            <person name="Yang L."/>
        </authorList>
    </citation>
    <scope>NUCLEOTIDE SEQUENCE [LARGE SCALE GENOMIC DNA]</scope>
    <source>
        <strain evidence="2">QJT</strain>
        <tissue evidence="2">Leaf</tissue>
    </source>
</reference>
<gene>
    <name evidence="2" type="ORF">Sjap_020726</name>
</gene>
<evidence type="ECO:0000313" key="3">
    <source>
        <dbReference type="Proteomes" id="UP001417504"/>
    </source>
</evidence>
<evidence type="ECO:0000256" key="1">
    <source>
        <dbReference type="SAM" id="MobiDB-lite"/>
    </source>
</evidence>
<sequence length="119" mass="12688">MGAHPTGIASHRQGGTKPYPIRVSPHGLSPLSTQTWVLRDKIPDFTSRVPLSWEDFPGGCPSSYYSRSGTLNCEVLMGSGAFVLNQLSGTRLVKSGILSLRTQGLSRGGERPCGGTRMG</sequence>
<comment type="caution">
    <text evidence="2">The sequence shown here is derived from an EMBL/GenBank/DDBJ whole genome shotgun (WGS) entry which is preliminary data.</text>
</comment>
<dbReference type="EMBL" id="JBBNAE010000008">
    <property type="protein sequence ID" value="KAK9103472.1"/>
    <property type="molecule type" value="Genomic_DNA"/>
</dbReference>
<accession>A0AAP0F6S4</accession>
<dbReference type="AlphaFoldDB" id="A0AAP0F6S4"/>
<organism evidence="2 3">
    <name type="scientific">Stephania japonica</name>
    <dbReference type="NCBI Taxonomy" id="461633"/>
    <lineage>
        <taxon>Eukaryota</taxon>
        <taxon>Viridiplantae</taxon>
        <taxon>Streptophyta</taxon>
        <taxon>Embryophyta</taxon>
        <taxon>Tracheophyta</taxon>
        <taxon>Spermatophyta</taxon>
        <taxon>Magnoliopsida</taxon>
        <taxon>Ranunculales</taxon>
        <taxon>Menispermaceae</taxon>
        <taxon>Menispermoideae</taxon>
        <taxon>Cissampelideae</taxon>
        <taxon>Stephania</taxon>
    </lineage>
</organism>
<name>A0AAP0F6S4_9MAGN</name>
<protein>
    <submittedName>
        <fullName evidence="2">Uncharacterized protein</fullName>
    </submittedName>
</protein>
<proteinExistence type="predicted"/>